<gene>
    <name evidence="1" type="ORF">MU848_04480</name>
</gene>
<proteinExistence type="predicted"/>
<accession>A0ABT0DUV1</accession>
<protein>
    <submittedName>
        <fullName evidence="1">Uncharacterized protein</fullName>
    </submittedName>
</protein>
<organism evidence="1 2">
    <name type="scientific">Sphingobium agri</name>
    <dbReference type="NCBI Taxonomy" id="2933566"/>
    <lineage>
        <taxon>Bacteria</taxon>
        <taxon>Pseudomonadati</taxon>
        <taxon>Pseudomonadota</taxon>
        <taxon>Alphaproteobacteria</taxon>
        <taxon>Sphingomonadales</taxon>
        <taxon>Sphingomonadaceae</taxon>
        <taxon>Sphingobium</taxon>
    </lineage>
</organism>
<comment type="caution">
    <text evidence="1">The sequence shown here is derived from an EMBL/GenBank/DDBJ whole genome shotgun (WGS) entry which is preliminary data.</text>
</comment>
<dbReference type="EMBL" id="JALKHS010000006">
    <property type="protein sequence ID" value="MCK0530839.1"/>
    <property type="molecule type" value="Genomic_DNA"/>
</dbReference>
<evidence type="ECO:0000313" key="2">
    <source>
        <dbReference type="Proteomes" id="UP001203512"/>
    </source>
</evidence>
<keyword evidence="2" id="KW-1185">Reference proteome</keyword>
<evidence type="ECO:0000313" key="1">
    <source>
        <dbReference type="EMBL" id="MCK0530839.1"/>
    </source>
</evidence>
<dbReference type="InterPro" id="IPR011010">
    <property type="entry name" value="DNA_brk_join_enz"/>
</dbReference>
<reference evidence="1 2" key="1">
    <citation type="submission" date="2022-04" db="EMBL/GenBank/DDBJ databases">
        <authorList>
            <person name="Huq M.A."/>
        </authorList>
    </citation>
    <scope>NUCLEOTIDE SEQUENCE [LARGE SCALE GENOMIC DNA]</scope>
    <source>
        <strain evidence="1 2">MAH-33</strain>
    </source>
</reference>
<dbReference type="Proteomes" id="UP001203512">
    <property type="component" value="Unassembled WGS sequence"/>
</dbReference>
<sequence length="85" mass="9559">MVKIKIGDIVCDRKVRARAIVVQQKTGRPVQFALMDDARISFVRWLELRGGSLEEYAFLSRTLAHSQLGARRIGHNLFPGGAIPR</sequence>
<name>A0ABT0DUV1_9SPHN</name>
<dbReference type="RefSeq" id="WP_247230472.1">
    <property type="nucleotide sequence ID" value="NZ_JALKHS010000006.1"/>
</dbReference>
<dbReference type="SUPFAM" id="SSF56349">
    <property type="entry name" value="DNA breaking-rejoining enzymes"/>
    <property type="match status" value="1"/>
</dbReference>